<dbReference type="EMBL" id="DF237164">
    <property type="protein sequence ID" value="GAQ84970.1"/>
    <property type="molecule type" value="Genomic_DNA"/>
</dbReference>
<feature type="region of interest" description="Disordered" evidence="1">
    <location>
        <begin position="1"/>
        <end position="23"/>
    </location>
</feature>
<protein>
    <submittedName>
        <fullName evidence="2">Uncharacterized protein</fullName>
    </submittedName>
</protein>
<dbReference type="AlphaFoldDB" id="A0A1Y1I218"/>
<name>A0A1Y1I218_KLENI</name>
<evidence type="ECO:0000256" key="1">
    <source>
        <dbReference type="SAM" id="MobiDB-lite"/>
    </source>
</evidence>
<proteinExistence type="predicted"/>
<evidence type="ECO:0000313" key="3">
    <source>
        <dbReference type="Proteomes" id="UP000054558"/>
    </source>
</evidence>
<dbReference type="Proteomes" id="UP000054558">
    <property type="component" value="Unassembled WGS sequence"/>
</dbReference>
<gene>
    <name evidence="2" type="ORF">KFL_002150060</name>
</gene>
<accession>A0A1Y1I218</accession>
<evidence type="ECO:0000313" key="2">
    <source>
        <dbReference type="EMBL" id="GAQ84970.1"/>
    </source>
</evidence>
<sequence>MEQCAEWNSIPVPSGEKSTCQGSVVRPDEQELVKYRQRASGWVDKDRYLSEYLAFEGQASYGQEVDIEAGWGASRDEKQTSNDMGDQPGCLRLGPLFLTKDDRHLSFALQEVDADSDPQAKEFDRLIVNAAMATRELNTILKAGASDRPRQRKTYDPSRVLFVRS</sequence>
<reference evidence="2 3" key="1">
    <citation type="journal article" date="2014" name="Nat. Commun.">
        <title>Klebsormidium flaccidum genome reveals primary factors for plant terrestrial adaptation.</title>
        <authorList>
            <person name="Hori K."/>
            <person name="Maruyama F."/>
            <person name="Fujisawa T."/>
            <person name="Togashi T."/>
            <person name="Yamamoto N."/>
            <person name="Seo M."/>
            <person name="Sato S."/>
            <person name="Yamada T."/>
            <person name="Mori H."/>
            <person name="Tajima N."/>
            <person name="Moriyama T."/>
            <person name="Ikeuchi M."/>
            <person name="Watanabe M."/>
            <person name="Wada H."/>
            <person name="Kobayashi K."/>
            <person name="Saito M."/>
            <person name="Masuda T."/>
            <person name="Sasaki-Sekimoto Y."/>
            <person name="Mashiguchi K."/>
            <person name="Awai K."/>
            <person name="Shimojima M."/>
            <person name="Masuda S."/>
            <person name="Iwai M."/>
            <person name="Nobusawa T."/>
            <person name="Narise T."/>
            <person name="Kondo S."/>
            <person name="Saito H."/>
            <person name="Sato R."/>
            <person name="Murakawa M."/>
            <person name="Ihara Y."/>
            <person name="Oshima-Yamada Y."/>
            <person name="Ohtaka K."/>
            <person name="Satoh M."/>
            <person name="Sonobe K."/>
            <person name="Ishii M."/>
            <person name="Ohtani R."/>
            <person name="Kanamori-Sato M."/>
            <person name="Honoki R."/>
            <person name="Miyazaki D."/>
            <person name="Mochizuki H."/>
            <person name="Umetsu J."/>
            <person name="Higashi K."/>
            <person name="Shibata D."/>
            <person name="Kamiya Y."/>
            <person name="Sato N."/>
            <person name="Nakamura Y."/>
            <person name="Tabata S."/>
            <person name="Ida S."/>
            <person name="Kurokawa K."/>
            <person name="Ohta H."/>
        </authorList>
    </citation>
    <scope>NUCLEOTIDE SEQUENCE [LARGE SCALE GENOMIC DNA]</scope>
    <source>
        <strain evidence="2 3">NIES-2285</strain>
    </source>
</reference>
<organism evidence="2 3">
    <name type="scientific">Klebsormidium nitens</name>
    <name type="common">Green alga</name>
    <name type="synonym">Ulothrix nitens</name>
    <dbReference type="NCBI Taxonomy" id="105231"/>
    <lineage>
        <taxon>Eukaryota</taxon>
        <taxon>Viridiplantae</taxon>
        <taxon>Streptophyta</taxon>
        <taxon>Klebsormidiophyceae</taxon>
        <taxon>Klebsormidiales</taxon>
        <taxon>Klebsormidiaceae</taxon>
        <taxon>Klebsormidium</taxon>
    </lineage>
</organism>
<keyword evidence="3" id="KW-1185">Reference proteome</keyword>